<organism evidence="2 3">
    <name type="scientific">Metarhizium robertsii (strain ARSEF 23 / ATCC MYA-3075)</name>
    <name type="common">Metarhizium anisopliae (strain ARSEF 23)</name>
    <dbReference type="NCBI Taxonomy" id="655844"/>
    <lineage>
        <taxon>Eukaryota</taxon>
        <taxon>Fungi</taxon>
        <taxon>Dikarya</taxon>
        <taxon>Ascomycota</taxon>
        <taxon>Pezizomycotina</taxon>
        <taxon>Sordariomycetes</taxon>
        <taxon>Hypocreomycetidae</taxon>
        <taxon>Hypocreales</taxon>
        <taxon>Clavicipitaceae</taxon>
        <taxon>Metarhizium</taxon>
    </lineage>
</organism>
<evidence type="ECO:0000256" key="1">
    <source>
        <dbReference type="SAM" id="SignalP"/>
    </source>
</evidence>
<protein>
    <submittedName>
        <fullName evidence="2">Protein kinase-like protein</fullName>
    </submittedName>
</protein>
<dbReference type="KEGG" id="maj:MAA_08500"/>
<reference evidence="2 3" key="1">
    <citation type="journal article" date="2011" name="PLoS Genet.">
        <title>Genome sequencing and comparative transcriptomics of the model entomopathogenic fungi Metarhizium anisopliae and M. acridum.</title>
        <authorList>
            <person name="Gao Q."/>
            <person name="Jin K."/>
            <person name="Ying S.H."/>
            <person name="Zhang Y."/>
            <person name="Xiao G."/>
            <person name="Shang Y."/>
            <person name="Duan Z."/>
            <person name="Hu X."/>
            <person name="Xie X.Q."/>
            <person name="Zhou G."/>
            <person name="Peng G."/>
            <person name="Luo Z."/>
            <person name="Huang W."/>
            <person name="Wang B."/>
            <person name="Fang W."/>
            <person name="Wang S."/>
            <person name="Zhong Y."/>
            <person name="Ma L.J."/>
            <person name="St Leger R.J."/>
            <person name="Zhao G.P."/>
            <person name="Pei Y."/>
            <person name="Feng M.G."/>
            <person name="Xia Y."/>
            <person name="Wang C."/>
        </authorList>
    </citation>
    <scope>NUCLEOTIDE SEQUENCE [LARGE SCALE GENOMIC DNA]</scope>
    <source>
        <strain evidence="3">ARSEF 23 / ATCC MYA-3075</strain>
    </source>
</reference>
<dbReference type="AlphaFoldDB" id="E9F8A1"/>
<accession>E9F8A1</accession>
<dbReference type="PANTHER" id="PTHR21310">
    <property type="entry name" value="AMINOGLYCOSIDE PHOSPHOTRANSFERASE-RELATED-RELATED"/>
    <property type="match status" value="1"/>
</dbReference>
<evidence type="ECO:0000313" key="2">
    <source>
        <dbReference type="EMBL" id="EFY96008.1"/>
    </source>
</evidence>
<dbReference type="OrthoDB" id="4959733at2759"/>
<dbReference type="HOGENOM" id="CLU_725789_0_0_1"/>
<dbReference type="RefSeq" id="XP_007824689.1">
    <property type="nucleotide sequence ID" value="XM_007826498.1"/>
</dbReference>
<keyword evidence="1" id="KW-0732">Signal</keyword>
<dbReference type="InterPro" id="IPR051678">
    <property type="entry name" value="AGP_Transferase"/>
</dbReference>
<gene>
    <name evidence="2" type="ORF">MAA_08500</name>
</gene>
<keyword evidence="3" id="KW-1185">Reference proteome</keyword>
<feature type="signal peptide" evidence="1">
    <location>
        <begin position="1"/>
        <end position="18"/>
    </location>
</feature>
<dbReference type="GeneID" id="19262786"/>
<dbReference type="GO" id="GO:0016301">
    <property type="term" value="F:kinase activity"/>
    <property type="evidence" value="ECO:0007669"/>
    <property type="project" value="UniProtKB-KW"/>
</dbReference>
<dbReference type="Proteomes" id="UP000002498">
    <property type="component" value="Unassembled WGS sequence"/>
</dbReference>
<sequence length="381" mass="43993">MQLTNLFVLASVALGAMAQYDDGFYNEAAYEGAFDDSTYATEVVGYPILAKNGIGLTQRRLSHMEEMEKNRFFHLNTVKCLIPPWYIGLISAYVPKTFLFPTDITEPTGEARELCSISRLHTRTTPNMVTNQELNDRREPGCSVVLADKKYFHVGNWFMKRTLREHEWQSVFGTILIVPRRTYPQQWKNDAAILRFLRKETNIPLPPAECTFEDDGAFYFQSQYVDGIRMEKLAQQDKEVVMKEIEQHVTTLQALRSDLPGVPGESLLCPPGRVTGIYWKVNSCWRPREKGEYVFCHNNLREHNVIVDPETLKIQAIINWEFGGFWPAWFERPFWKRRGPSMAVEGEEDNVERCRDWLMNHCDEVEIPLGGEEPTSGQGRP</sequence>
<evidence type="ECO:0000313" key="3">
    <source>
        <dbReference type="Proteomes" id="UP000002498"/>
    </source>
</evidence>
<dbReference type="PANTHER" id="PTHR21310:SF15">
    <property type="entry name" value="AMINOGLYCOSIDE PHOSPHOTRANSFERASE DOMAIN-CONTAINING PROTEIN"/>
    <property type="match status" value="1"/>
</dbReference>
<reference evidence="2 3" key="2">
    <citation type="journal article" date="2014" name="Proc. Natl. Acad. Sci. U.S.A.">
        <title>Trajectory and genomic determinants of fungal-pathogen speciation and host adaptation.</title>
        <authorList>
            <person name="Hu X."/>
            <person name="Xiao G."/>
            <person name="Zheng P."/>
            <person name="Shang Y."/>
            <person name="Su Y."/>
            <person name="Zhang X."/>
            <person name="Liu X."/>
            <person name="Zhan S."/>
            <person name="St Leger R.J."/>
            <person name="Wang C."/>
        </authorList>
    </citation>
    <scope>GENOME REANNOTATION</scope>
    <source>
        <strain evidence="3">ARSEF 23 / ATCC MYA-3075</strain>
    </source>
</reference>
<name>E9F8A1_METRA</name>
<feature type="chain" id="PRO_5003239240" evidence="1">
    <location>
        <begin position="19"/>
        <end position="381"/>
    </location>
</feature>
<dbReference type="EMBL" id="ADNJ02000003">
    <property type="protein sequence ID" value="EFY96008.1"/>
    <property type="molecule type" value="Genomic_DNA"/>
</dbReference>
<dbReference type="SUPFAM" id="SSF56112">
    <property type="entry name" value="Protein kinase-like (PK-like)"/>
    <property type="match status" value="1"/>
</dbReference>
<dbReference type="InterPro" id="IPR011009">
    <property type="entry name" value="Kinase-like_dom_sf"/>
</dbReference>
<comment type="caution">
    <text evidence="2">The sequence shown here is derived from an EMBL/GenBank/DDBJ whole genome shotgun (WGS) entry which is preliminary data.</text>
</comment>
<proteinExistence type="predicted"/>